<dbReference type="EMBL" id="MGEJ01000001">
    <property type="protein sequence ID" value="OGL82061.1"/>
    <property type="molecule type" value="Genomic_DNA"/>
</dbReference>
<evidence type="ECO:0000313" key="3">
    <source>
        <dbReference type="Proteomes" id="UP000176897"/>
    </source>
</evidence>
<comment type="caution">
    <text evidence="2">The sequence shown here is derived from an EMBL/GenBank/DDBJ whole genome shotgun (WGS) entry which is preliminary data.</text>
</comment>
<feature type="transmembrane region" description="Helical" evidence="1">
    <location>
        <begin position="138"/>
        <end position="160"/>
    </location>
</feature>
<dbReference type="Proteomes" id="UP000176897">
    <property type="component" value="Unassembled WGS sequence"/>
</dbReference>
<dbReference type="Pfam" id="PF18895">
    <property type="entry name" value="T4SS_pilin"/>
    <property type="match status" value="1"/>
</dbReference>
<keyword evidence="1" id="KW-0472">Membrane</keyword>
<reference evidence="2 3" key="1">
    <citation type="journal article" date="2016" name="Nat. Commun.">
        <title>Thousands of microbial genomes shed light on interconnected biogeochemical processes in an aquifer system.</title>
        <authorList>
            <person name="Anantharaman K."/>
            <person name="Brown C.T."/>
            <person name="Hug L.A."/>
            <person name="Sharon I."/>
            <person name="Castelle C.J."/>
            <person name="Probst A.J."/>
            <person name="Thomas B.C."/>
            <person name="Singh A."/>
            <person name="Wilkins M.J."/>
            <person name="Karaoz U."/>
            <person name="Brodie E.L."/>
            <person name="Williams K.H."/>
            <person name="Hubbard S.S."/>
            <person name="Banfield J.F."/>
        </authorList>
    </citation>
    <scope>NUCLEOTIDE SEQUENCE [LARGE SCALE GENOMIC DNA]</scope>
</reference>
<keyword evidence="1" id="KW-1133">Transmembrane helix</keyword>
<feature type="transmembrane region" description="Helical" evidence="1">
    <location>
        <begin position="92"/>
        <end position="117"/>
    </location>
</feature>
<organism evidence="2 3">
    <name type="scientific">Candidatus Uhrbacteria bacterium RIFCSPLOWO2_01_FULL_47_24</name>
    <dbReference type="NCBI Taxonomy" id="1802401"/>
    <lineage>
        <taxon>Bacteria</taxon>
        <taxon>Candidatus Uhriibacteriota</taxon>
    </lineage>
</organism>
<dbReference type="AlphaFoldDB" id="A0A1F7UUU5"/>
<keyword evidence="1" id="KW-0812">Transmembrane</keyword>
<accession>A0A1F7UUU5</accession>
<evidence type="ECO:0000313" key="2">
    <source>
        <dbReference type="EMBL" id="OGL82061.1"/>
    </source>
</evidence>
<feature type="transmembrane region" description="Helical" evidence="1">
    <location>
        <begin position="12"/>
        <end position="29"/>
    </location>
</feature>
<sequence length="181" mass="19317">MNAKCKMQNVKWTWFLAAFLIFNFTFYIPTAQAQGGLLPTPGETCPNDECRKQICPQSPVARTCVSGKCVTVDPKGSVATETLPCNYTLDDFVLVGINLSNVIFGITGSLMLLFFAYGGYQYLTSMGNPEGLQAAKKTLTAALIGVILILGATLFVRFIAALVGVNIGVPAGGGLPKIEVR</sequence>
<protein>
    <submittedName>
        <fullName evidence="2">Uncharacterized protein</fullName>
    </submittedName>
</protein>
<dbReference type="InterPro" id="IPR043993">
    <property type="entry name" value="T4SS_pilin"/>
</dbReference>
<proteinExistence type="predicted"/>
<name>A0A1F7UUU5_9BACT</name>
<evidence type="ECO:0000256" key="1">
    <source>
        <dbReference type="SAM" id="Phobius"/>
    </source>
</evidence>
<gene>
    <name evidence="2" type="ORF">A3B21_05085</name>
</gene>
<dbReference type="STRING" id="1802401.A3B21_05085"/>